<accession>A0A1Q9DEZ4</accession>
<gene>
    <name evidence="3" type="ORF">AK812_SmicGene24283</name>
</gene>
<dbReference type="AlphaFoldDB" id="A0A1Q9DEZ4"/>
<dbReference type="PROSITE" id="PS50157">
    <property type="entry name" value="ZINC_FINGER_C2H2_2"/>
    <property type="match status" value="1"/>
</dbReference>
<dbReference type="GO" id="GO:0008270">
    <property type="term" value="F:zinc ion binding"/>
    <property type="evidence" value="ECO:0007669"/>
    <property type="project" value="UniProtKB-KW"/>
</dbReference>
<protein>
    <recommendedName>
        <fullName evidence="2">C2H2-type domain-containing protein</fullName>
    </recommendedName>
</protein>
<evidence type="ECO:0000259" key="2">
    <source>
        <dbReference type="PROSITE" id="PS50157"/>
    </source>
</evidence>
<sequence length="208" mass="23370">MEISDAAKSGDGTTMNVGIKMTGTFQCPECRQKFDSEKAKQLHWKFIHDPNRHQEEVPSQEEPFVFIWDAADLHFDSAVFRGKGLGLKARIRESLEFVLVIVASPQLLEELPRQFASSAGDRPDKGVRESMCSEHSSLVAPMPMTVSRKMDQLEKLLKELGLSEPRARFLRDMFDLVVATVSDEGDEVSSFGPRMRIMHAGEFRLVAG</sequence>
<organism evidence="3 4">
    <name type="scientific">Symbiodinium microadriaticum</name>
    <name type="common">Dinoflagellate</name>
    <name type="synonym">Zooxanthella microadriatica</name>
    <dbReference type="NCBI Taxonomy" id="2951"/>
    <lineage>
        <taxon>Eukaryota</taxon>
        <taxon>Sar</taxon>
        <taxon>Alveolata</taxon>
        <taxon>Dinophyceae</taxon>
        <taxon>Suessiales</taxon>
        <taxon>Symbiodiniaceae</taxon>
        <taxon>Symbiodinium</taxon>
    </lineage>
</organism>
<dbReference type="Proteomes" id="UP000186817">
    <property type="component" value="Unassembled WGS sequence"/>
</dbReference>
<dbReference type="PROSITE" id="PS00028">
    <property type="entry name" value="ZINC_FINGER_C2H2_1"/>
    <property type="match status" value="1"/>
</dbReference>
<evidence type="ECO:0000313" key="3">
    <source>
        <dbReference type="EMBL" id="OLP93774.1"/>
    </source>
</evidence>
<dbReference type="OrthoDB" id="411721at2759"/>
<evidence type="ECO:0000256" key="1">
    <source>
        <dbReference type="PROSITE-ProRule" id="PRU00042"/>
    </source>
</evidence>
<reference evidence="3 4" key="1">
    <citation type="submission" date="2016-02" db="EMBL/GenBank/DDBJ databases">
        <title>Genome analysis of coral dinoflagellate symbionts highlights evolutionary adaptations to a symbiotic lifestyle.</title>
        <authorList>
            <person name="Aranda M."/>
            <person name="Li Y."/>
            <person name="Liew Y.J."/>
            <person name="Baumgarten S."/>
            <person name="Simakov O."/>
            <person name="Wilson M."/>
            <person name="Piel J."/>
            <person name="Ashoor H."/>
            <person name="Bougouffa S."/>
            <person name="Bajic V.B."/>
            <person name="Ryu T."/>
            <person name="Ravasi T."/>
            <person name="Bayer T."/>
            <person name="Micklem G."/>
            <person name="Kim H."/>
            <person name="Bhak J."/>
            <person name="Lajeunesse T.C."/>
            <person name="Voolstra C.R."/>
        </authorList>
    </citation>
    <scope>NUCLEOTIDE SEQUENCE [LARGE SCALE GENOMIC DNA]</scope>
    <source>
        <strain evidence="3 4">CCMP2467</strain>
    </source>
</reference>
<comment type="caution">
    <text evidence="3">The sequence shown here is derived from an EMBL/GenBank/DDBJ whole genome shotgun (WGS) entry which is preliminary data.</text>
</comment>
<evidence type="ECO:0000313" key="4">
    <source>
        <dbReference type="Proteomes" id="UP000186817"/>
    </source>
</evidence>
<name>A0A1Q9DEZ4_SYMMI</name>
<keyword evidence="1" id="KW-0863">Zinc-finger</keyword>
<keyword evidence="4" id="KW-1185">Reference proteome</keyword>
<keyword evidence="1" id="KW-0862">Zinc</keyword>
<dbReference type="InterPro" id="IPR013087">
    <property type="entry name" value="Znf_C2H2_type"/>
</dbReference>
<proteinExistence type="predicted"/>
<dbReference type="EMBL" id="LSRX01000570">
    <property type="protein sequence ID" value="OLP93774.1"/>
    <property type="molecule type" value="Genomic_DNA"/>
</dbReference>
<feature type="domain" description="C2H2-type" evidence="2">
    <location>
        <begin position="25"/>
        <end position="53"/>
    </location>
</feature>
<keyword evidence="1" id="KW-0479">Metal-binding</keyword>